<sequence length="98" mass="11361">MFLFITMTPSCVSYYADITYRSTVFSENRSKRARPLHLHVKPIWRTQSHEMTDHLKTQLSNSSVSFPSLVRNTRTSLTANDLTLTNSERFELHHKGCS</sequence>
<gene>
    <name evidence="1" type="ORF">PoB_002568200</name>
</gene>
<name>A0AAV3ZWV9_9GAST</name>
<proteinExistence type="predicted"/>
<evidence type="ECO:0000313" key="1">
    <source>
        <dbReference type="EMBL" id="GFN99176.1"/>
    </source>
</evidence>
<organism evidence="1 2">
    <name type="scientific">Plakobranchus ocellatus</name>
    <dbReference type="NCBI Taxonomy" id="259542"/>
    <lineage>
        <taxon>Eukaryota</taxon>
        <taxon>Metazoa</taxon>
        <taxon>Spiralia</taxon>
        <taxon>Lophotrochozoa</taxon>
        <taxon>Mollusca</taxon>
        <taxon>Gastropoda</taxon>
        <taxon>Heterobranchia</taxon>
        <taxon>Euthyneura</taxon>
        <taxon>Panpulmonata</taxon>
        <taxon>Sacoglossa</taxon>
        <taxon>Placobranchoidea</taxon>
        <taxon>Plakobranchidae</taxon>
        <taxon>Plakobranchus</taxon>
    </lineage>
</organism>
<evidence type="ECO:0000313" key="2">
    <source>
        <dbReference type="Proteomes" id="UP000735302"/>
    </source>
</evidence>
<dbReference type="Proteomes" id="UP000735302">
    <property type="component" value="Unassembled WGS sequence"/>
</dbReference>
<accession>A0AAV3ZWV9</accession>
<keyword evidence="2" id="KW-1185">Reference proteome</keyword>
<comment type="caution">
    <text evidence="1">The sequence shown here is derived from an EMBL/GenBank/DDBJ whole genome shotgun (WGS) entry which is preliminary data.</text>
</comment>
<dbReference type="AlphaFoldDB" id="A0AAV3ZWV9"/>
<dbReference type="EMBL" id="BLXT01002947">
    <property type="protein sequence ID" value="GFN99176.1"/>
    <property type="molecule type" value="Genomic_DNA"/>
</dbReference>
<reference evidence="1 2" key="1">
    <citation type="journal article" date="2021" name="Elife">
        <title>Chloroplast acquisition without the gene transfer in kleptoplastic sea slugs, Plakobranchus ocellatus.</title>
        <authorList>
            <person name="Maeda T."/>
            <person name="Takahashi S."/>
            <person name="Yoshida T."/>
            <person name="Shimamura S."/>
            <person name="Takaki Y."/>
            <person name="Nagai Y."/>
            <person name="Toyoda A."/>
            <person name="Suzuki Y."/>
            <person name="Arimoto A."/>
            <person name="Ishii H."/>
            <person name="Satoh N."/>
            <person name="Nishiyama T."/>
            <person name="Hasebe M."/>
            <person name="Maruyama T."/>
            <person name="Minagawa J."/>
            <person name="Obokata J."/>
            <person name="Shigenobu S."/>
        </authorList>
    </citation>
    <scope>NUCLEOTIDE SEQUENCE [LARGE SCALE GENOMIC DNA]</scope>
</reference>
<protein>
    <submittedName>
        <fullName evidence="1">Uncharacterized protein</fullName>
    </submittedName>
</protein>